<evidence type="ECO:0000256" key="1">
    <source>
        <dbReference type="ARBA" id="ARBA00004196"/>
    </source>
</evidence>
<accession>A0ABT1EKU1</accession>
<dbReference type="EMBL" id="JAMZFV010000011">
    <property type="protein sequence ID" value="MCP1110281.1"/>
    <property type="molecule type" value="Genomic_DNA"/>
</dbReference>
<proteinExistence type="inferred from homology"/>
<evidence type="ECO:0000256" key="3">
    <source>
        <dbReference type="ARBA" id="ARBA00022729"/>
    </source>
</evidence>
<keyword evidence="3" id="KW-0732">Signal</keyword>
<reference evidence="6 7" key="1">
    <citation type="journal article" date="2022" name="Genome Biol. Evol.">
        <title>Host diet, physiology and behaviors set the stage for Lachnospiraceae cladogenesis.</title>
        <authorList>
            <person name="Vera-Ponce De Leon A."/>
            <person name="Schneider M."/>
            <person name="Jahnes B.C."/>
            <person name="Sadowski V."/>
            <person name="Camuy-Velez L.A."/>
            <person name="Duan J."/>
            <person name="Sabree Z.L."/>
        </authorList>
    </citation>
    <scope>NUCLEOTIDE SEQUENCE [LARGE SCALE GENOMIC DNA]</scope>
    <source>
        <strain evidence="6 7">PAL227</strain>
    </source>
</reference>
<evidence type="ECO:0000259" key="5">
    <source>
        <dbReference type="Pfam" id="PF13407"/>
    </source>
</evidence>
<evidence type="ECO:0000313" key="7">
    <source>
        <dbReference type="Proteomes" id="UP001523565"/>
    </source>
</evidence>
<dbReference type="PROSITE" id="PS51257">
    <property type="entry name" value="PROKAR_LIPOPROTEIN"/>
    <property type="match status" value="1"/>
</dbReference>
<organism evidence="6 7">
    <name type="scientific">Ohessyouella blattaphilus</name>
    <dbReference type="NCBI Taxonomy" id="2949333"/>
    <lineage>
        <taxon>Bacteria</taxon>
        <taxon>Bacillati</taxon>
        <taxon>Bacillota</taxon>
        <taxon>Clostridia</taxon>
        <taxon>Lachnospirales</taxon>
        <taxon>Lachnospiraceae</taxon>
        <taxon>Ohessyouella</taxon>
    </lineage>
</organism>
<dbReference type="InterPro" id="IPR028082">
    <property type="entry name" value="Peripla_BP_I"/>
</dbReference>
<dbReference type="Gene3D" id="3.40.50.2300">
    <property type="match status" value="2"/>
</dbReference>
<feature type="domain" description="Periplasmic binding protein" evidence="5">
    <location>
        <begin position="66"/>
        <end position="363"/>
    </location>
</feature>
<keyword evidence="7" id="KW-1185">Reference proteome</keyword>
<evidence type="ECO:0000256" key="2">
    <source>
        <dbReference type="ARBA" id="ARBA00007639"/>
    </source>
</evidence>
<dbReference type="PANTHER" id="PTHR46847">
    <property type="entry name" value="D-ALLOSE-BINDING PERIPLASMIC PROTEIN-RELATED"/>
    <property type="match status" value="1"/>
</dbReference>
<evidence type="ECO:0000313" key="6">
    <source>
        <dbReference type="EMBL" id="MCP1110281.1"/>
    </source>
</evidence>
<dbReference type="SUPFAM" id="SSF53822">
    <property type="entry name" value="Periplasmic binding protein-like I"/>
    <property type="match status" value="1"/>
</dbReference>
<dbReference type="InterPro" id="IPR025997">
    <property type="entry name" value="SBP_2_dom"/>
</dbReference>
<gene>
    <name evidence="6" type="ORF">NK118_08460</name>
</gene>
<protein>
    <submittedName>
        <fullName evidence="6">Substrate-binding domain-containing protein</fullName>
    </submittedName>
</protein>
<comment type="caution">
    <text evidence="6">The sequence shown here is derived from an EMBL/GenBank/DDBJ whole genome shotgun (WGS) entry which is preliminary data.</text>
</comment>
<feature type="compositionally biased region" description="Acidic residues" evidence="4">
    <location>
        <begin position="204"/>
        <end position="230"/>
    </location>
</feature>
<dbReference type="Pfam" id="PF13407">
    <property type="entry name" value="Peripla_BP_4"/>
    <property type="match status" value="1"/>
</dbReference>
<dbReference type="Proteomes" id="UP001523565">
    <property type="component" value="Unassembled WGS sequence"/>
</dbReference>
<comment type="subcellular location">
    <subcellularLocation>
        <location evidence="1">Cell envelope</location>
    </subcellularLocation>
</comment>
<name>A0ABT1EKU1_9FIRM</name>
<dbReference type="PANTHER" id="PTHR46847:SF1">
    <property type="entry name" value="D-ALLOSE-BINDING PERIPLASMIC PROTEIN-RELATED"/>
    <property type="match status" value="1"/>
</dbReference>
<evidence type="ECO:0000256" key="4">
    <source>
        <dbReference type="SAM" id="MobiDB-lite"/>
    </source>
</evidence>
<dbReference type="RefSeq" id="WP_262069161.1">
    <property type="nucleotide sequence ID" value="NZ_JAMXOC010000011.1"/>
</dbReference>
<feature type="region of interest" description="Disordered" evidence="4">
    <location>
        <begin position="195"/>
        <end position="232"/>
    </location>
</feature>
<sequence>MKNRLISGLLVLTMIAALLMGCSKEPKKSPSSEAPETPAYQEFLNAINPFAYGNVDDLKLEAGSYISVIGRGSGGAFWDTVKKGAEQAIADINEKNGFTGKDKVRVVYSGPSVTGDVDQQINIFDEELARYPIAIAISVADVHSFEVQFDLAGENNVPLVTFDAGSEYHNIRANVGIDNGAAASQAAEAMAPELPEAPVKEEADPPEIEPEGEAEAETEDETTAPDESDSDAVKVLIISGNTGAKTDLEREKAFKAKLQELRPDVEFIDTFQMAEGNQEHQDKLQELLEKEQPAGIFITANYLKSPVLKIYEDQTKFSEYPLIIGFDGTTTELKNLEEEKLFGLILQNPFGMGYASVVAAARAGLDFPNEAFVDTGFALVTAADAKSASGYIYAD</sequence>
<comment type="similarity">
    <text evidence="2">Belongs to the bacterial solute-binding protein 2 family.</text>
</comment>